<gene>
    <name evidence="13" type="ORF">M5D96_012186</name>
</gene>
<keyword evidence="14" id="KW-1185">Reference proteome</keyword>
<evidence type="ECO:0000256" key="2">
    <source>
        <dbReference type="ARBA" id="ARBA00009136"/>
    </source>
</evidence>
<evidence type="ECO:0000256" key="1">
    <source>
        <dbReference type="ARBA" id="ARBA00004496"/>
    </source>
</evidence>
<dbReference type="InterPro" id="IPR000626">
    <property type="entry name" value="Ubiquitin-like_dom"/>
</dbReference>
<evidence type="ECO:0000313" key="14">
    <source>
        <dbReference type="Proteomes" id="UP001059596"/>
    </source>
</evidence>
<accession>A0A9P9YEK2</accession>
<feature type="domain" description="Ubiquitin-like" evidence="11">
    <location>
        <begin position="1"/>
        <end position="77"/>
    </location>
</feature>
<feature type="compositionally biased region" description="Gly residues" evidence="9">
    <location>
        <begin position="394"/>
        <end position="405"/>
    </location>
</feature>
<evidence type="ECO:0000256" key="7">
    <source>
        <dbReference type="ARBA" id="ARBA00022801"/>
    </source>
</evidence>
<dbReference type="SMART" id="SM00165">
    <property type="entry name" value="UBA"/>
    <property type="match status" value="1"/>
</dbReference>
<dbReference type="PANTHER" id="PTHR15397:SF3">
    <property type="entry name" value="DNA DAMAGE INDUCIBLE 1 HOMOLOG 2"/>
    <property type="match status" value="1"/>
</dbReference>
<dbReference type="SMART" id="SM00213">
    <property type="entry name" value="UBQ"/>
    <property type="match status" value="1"/>
</dbReference>
<dbReference type="EMBL" id="JAMKOV010000050">
    <property type="protein sequence ID" value="KAI8035093.1"/>
    <property type="molecule type" value="Genomic_DNA"/>
</dbReference>
<dbReference type="Gene3D" id="3.10.20.90">
    <property type="entry name" value="Phosphatidylinositol 3-kinase Catalytic Subunit, Chain A, domain 1"/>
    <property type="match status" value="1"/>
</dbReference>
<dbReference type="PANTHER" id="PTHR15397">
    <property type="entry name" value="SODIUM-GLUCOSE COTRANSPORTER REGULATORY PROTEIN -RELATED"/>
    <property type="match status" value="1"/>
</dbReference>
<keyword evidence="4" id="KW-0963">Cytoplasm</keyword>
<keyword evidence="8" id="KW-0653">Protein transport</keyword>
<dbReference type="Gene3D" id="2.40.70.10">
    <property type="entry name" value="Acid Proteases"/>
    <property type="match status" value="1"/>
</dbReference>
<evidence type="ECO:0008006" key="15">
    <source>
        <dbReference type="Google" id="ProtNLM"/>
    </source>
</evidence>
<evidence type="ECO:0000256" key="4">
    <source>
        <dbReference type="ARBA" id="ARBA00022490"/>
    </source>
</evidence>
<dbReference type="SUPFAM" id="SSF50630">
    <property type="entry name" value="Acid proteases"/>
    <property type="match status" value="1"/>
</dbReference>
<feature type="region of interest" description="Disordered" evidence="9">
    <location>
        <begin position="94"/>
        <end position="118"/>
    </location>
</feature>
<feature type="domain" description="UBA" evidence="10">
    <location>
        <begin position="413"/>
        <end position="453"/>
    </location>
</feature>
<dbReference type="Pfam" id="PF00627">
    <property type="entry name" value="UBA"/>
    <property type="match status" value="1"/>
</dbReference>
<dbReference type="InterPro" id="IPR021109">
    <property type="entry name" value="Peptidase_aspartic_dom_sf"/>
</dbReference>
<feature type="domain" description="Peptidase A2" evidence="12">
    <location>
        <begin position="252"/>
        <end position="331"/>
    </location>
</feature>
<dbReference type="FunFam" id="2.40.70.10:FF:000005">
    <property type="entry name" value="DNA damage inducible 1 homolog 2"/>
    <property type="match status" value="1"/>
</dbReference>
<dbReference type="Gene3D" id="1.10.8.10">
    <property type="entry name" value="DNA helicase RuvA subunit, C-terminal domain"/>
    <property type="match status" value="1"/>
</dbReference>
<dbReference type="PROSITE" id="PS50053">
    <property type="entry name" value="UBIQUITIN_2"/>
    <property type="match status" value="1"/>
</dbReference>
<dbReference type="PROSITE" id="PS50030">
    <property type="entry name" value="UBA"/>
    <property type="match status" value="1"/>
</dbReference>
<name>A0A9P9YEK2_9MUSC</name>
<dbReference type="SUPFAM" id="SSF46934">
    <property type="entry name" value="UBA-like"/>
    <property type="match status" value="1"/>
</dbReference>
<comment type="caution">
    <text evidence="13">The sequence shown here is derived from an EMBL/GenBank/DDBJ whole genome shotgun (WGS) entry which is preliminary data.</text>
</comment>
<dbReference type="PROSITE" id="PS50175">
    <property type="entry name" value="ASP_PROT_RETROV"/>
    <property type="match status" value="1"/>
</dbReference>
<dbReference type="Pfam" id="PF09668">
    <property type="entry name" value="Asp_protease"/>
    <property type="match status" value="1"/>
</dbReference>
<dbReference type="Pfam" id="PF24669">
    <property type="entry name" value="Ddi2_HDD"/>
    <property type="match status" value="1"/>
</dbReference>
<dbReference type="Proteomes" id="UP001059596">
    <property type="component" value="Unassembled WGS sequence"/>
</dbReference>
<evidence type="ECO:0000313" key="13">
    <source>
        <dbReference type="EMBL" id="KAI8035093.1"/>
    </source>
</evidence>
<keyword evidence="3" id="KW-0813">Transport</keyword>
<keyword evidence="7" id="KW-0378">Hydrolase</keyword>
<organism evidence="13 14">
    <name type="scientific">Drosophila gunungcola</name>
    <name type="common">fruit fly</name>
    <dbReference type="NCBI Taxonomy" id="103775"/>
    <lineage>
        <taxon>Eukaryota</taxon>
        <taxon>Metazoa</taxon>
        <taxon>Ecdysozoa</taxon>
        <taxon>Arthropoda</taxon>
        <taxon>Hexapoda</taxon>
        <taxon>Insecta</taxon>
        <taxon>Pterygota</taxon>
        <taxon>Neoptera</taxon>
        <taxon>Endopterygota</taxon>
        <taxon>Diptera</taxon>
        <taxon>Brachycera</taxon>
        <taxon>Muscomorpha</taxon>
        <taxon>Ephydroidea</taxon>
        <taxon>Drosophilidae</taxon>
        <taxon>Drosophila</taxon>
        <taxon>Sophophora</taxon>
    </lineage>
</organism>
<dbReference type="Pfam" id="PF00240">
    <property type="entry name" value="ubiquitin"/>
    <property type="match status" value="1"/>
</dbReference>
<dbReference type="SUPFAM" id="SSF54236">
    <property type="entry name" value="Ubiquitin-like"/>
    <property type="match status" value="1"/>
</dbReference>
<dbReference type="OrthoDB" id="1047367at2759"/>
<keyword evidence="5" id="KW-0645">Protease</keyword>
<comment type="subcellular location">
    <subcellularLocation>
        <location evidence="1">Cytoplasm</location>
    </subcellularLocation>
</comment>
<dbReference type="GO" id="GO:0004190">
    <property type="term" value="F:aspartic-type endopeptidase activity"/>
    <property type="evidence" value="ECO:0007669"/>
    <property type="project" value="UniProtKB-KW"/>
</dbReference>
<dbReference type="GO" id="GO:0015031">
    <property type="term" value="P:protein transport"/>
    <property type="evidence" value="ECO:0007669"/>
    <property type="project" value="UniProtKB-KW"/>
</dbReference>
<dbReference type="InterPro" id="IPR057273">
    <property type="entry name" value="Ddi1/2_HDD"/>
</dbReference>
<evidence type="ECO:0000256" key="9">
    <source>
        <dbReference type="SAM" id="MobiDB-lite"/>
    </source>
</evidence>
<dbReference type="GO" id="GO:0005737">
    <property type="term" value="C:cytoplasm"/>
    <property type="evidence" value="ECO:0007669"/>
    <property type="project" value="UniProtKB-SubCell"/>
</dbReference>
<dbReference type="CDD" id="cd01796">
    <property type="entry name" value="Ubl_Ddi1_like"/>
    <property type="match status" value="1"/>
</dbReference>
<dbReference type="GO" id="GO:0006508">
    <property type="term" value="P:proteolysis"/>
    <property type="evidence" value="ECO:0007669"/>
    <property type="project" value="UniProtKB-KW"/>
</dbReference>
<evidence type="ECO:0000259" key="12">
    <source>
        <dbReference type="PROSITE" id="PS50175"/>
    </source>
</evidence>
<proteinExistence type="inferred from homology"/>
<keyword evidence="6" id="KW-0064">Aspartyl protease</keyword>
<sequence>MKITVTTSDDKVFCLDVAQDLELENLKALCAMEIGAEVAQIVVIFNGRELSNDKQSLQQCGVGDGDFIMLERRRSANRSGGGNPAISTLDFSSIAVPGTSSGGSPPSRSGQQHGMLPTQFSNLTDFPTTNEFNVNFDDDPATVRQMFLSRPETLSLLRQNNPRLAEAIDSGDQETFARLLREHITERKRRNEQRMRMLNADPFDEETQRLIAEEIKQKNIQDNMAAAIEYNPEIFGTVTMLYINCKVNGFPVKAFVDSGAQTTIMSKDCAERCHVNRLIDTRWNGVAKGVGTQPILGRVHMVQLQIENDHLTSSFTVLGQQPMDMLLGLDMLKRHQCLIDLQRNLLIIGTTGTTTPFLPESELPVSARLTGNSEEAMEQEAIANAIEQSKREGGGGGISGAGGGPNTIQPLDQFTEQDVIDLMALGYPRSDVLTVLRLCGGNKQAASSVLLNRNAAASGAELS</sequence>
<evidence type="ECO:0000256" key="8">
    <source>
        <dbReference type="ARBA" id="ARBA00022927"/>
    </source>
</evidence>
<evidence type="ECO:0000256" key="5">
    <source>
        <dbReference type="ARBA" id="ARBA00022670"/>
    </source>
</evidence>
<protein>
    <recommendedName>
        <fullName evidence="15">Protein DDI1 homolog 2</fullName>
    </recommendedName>
</protein>
<reference evidence="13" key="1">
    <citation type="journal article" date="2023" name="Genome Biol. Evol.">
        <title>Long-read-based Genome Assembly of Drosophila gunungcola Reveals Fewer Chemosensory Genes in Flower-breeding Species.</title>
        <authorList>
            <person name="Negi A."/>
            <person name="Liao B.Y."/>
            <person name="Yeh S.D."/>
        </authorList>
    </citation>
    <scope>NUCLEOTIDE SEQUENCE</scope>
    <source>
        <strain evidence="13">Sukarami</strain>
    </source>
</reference>
<dbReference type="CDD" id="cd05479">
    <property type="entry name" value="RP_DDI"/>
    <property type="match status" value="1"/>
</dbReference>
<evidence type="ECO:0000256" key="6">
    <source>
        <dbReference type="ARBA" id="ARBA00022750"/>
    </source>
</evidence>
<feature type="region of interest" description="Disordered" evidence="9">
    <location>
        <begin position="390"/>
        <end position="410"/>
    </location>
</feature>
<feature type="compositionally biased region" description="Low complexity" evidence="9">
    <location>
        <begin position="97"/>
        <end position="110"/>
    </location>
</feature>
<comment type="similarity">
    <text evidence="2">Belongs to the DDI1 family.</text>
</comment>
<dbReference type="InterPro" id="IPR009060">
    <property type="entry name" value="UBA-like_sf"/>
</dbReference>
<dbReference type="InterPro" id="IPR029071">
    <property type="entry name" value="Ubiquitin-like_domsf"/>
</dbReference>
<dbReference type="AlphaFoldDB" id="A0A9P9YEK2"/>
<evidence type="ECO:0000256" key="3">
    <source>
        <dbReference type="ARBA" id="ARBA00022448"/>
    </source>
</evidence>
<dbReference type="InterPro" id="IPR015940">
    <property type="entry name" value="UBA"/>
</dbReference>
<evidence type="ECO:0000259" key="10">
    <source>
        <dbReference type="PROSITE" id="PS50030"/>
    </source>
</evidence>
<dbReference type="InterPro" id="IPR001995">
    <property type="entry name" value="Peptidase_A2_cat"/>
</dbReference>
<evidence type="ECO:0000259" key="11">
    <source>
        <dbReference type="PROSITE" id="PS50053"/>
    </source>
</evidence>
<dbReference type="InterPro" id="IPR019103">
    <property type="entry name" value="Peptidase_aspartic_DDI1-type"/>
</dbReference>
<dbReference type="InterPro" id="IPR033882">
    <property type="entry name" value="DDI1_N"/>
</dbReference>